<gene>
    <name evidence="3" type="primary">LOC106741494</name>
</gene>
<feature type="compositionally biased region" description="Basic and acidic residues" evidence="1">
    <location>
        <begin position="486"/>
        <end position="496"/>
    </location>
</feature>
<dbReference type="KEGG" id="dqu:106741494"/>
<feature type="compositionally biased region" description="Polar residues" evidence="1">
    <location>
        <begin position="391"/>
        <end position="403"/>
    </location>
</feature>
<dbReference type="RefSeq" id="XP_014469086.1">
    <property type="nucleotide sequence ID" value="XM_014613600.1"/>
</dbReference>
<accession>A0A6P3WSL5</accession>
<evidence type="ECO:0000256" key="1">
    <source>
        <dbReference type="SAM" id="MobiDB-lite"/>
    </source>
</evidence>
<keyword evidence="2" id="KW-1185">Reference proteome</keyword>
<reference evidence="3" key="1">
    <citation type="submission" date="2025-08" db="UniProtKB">
        <authorList>
            <consortium name="RefSeq"/>
        </authorList>
    </citation>
    <scope>IDENTIFICATION</scope>
</reference>
<feature type="region of interest" description="Disordered" evidence="1">
    <location>
        <begin position="391"/>
        <end position="410"/>
    </location>
</feature>
<feature type="region of interest" description="Disordered" evidence="1">
    <location>
        <begin position="436"/>
        <end position="496"/>
    </location>
</feature>
<protein>
    <submittedName>
        <fullName evidence="3">Uncharacterized protein</fullName>
    </submittedName>
</protein>
<feature type="compositionally biased region" description="Low complexity" evidence="1">
    <location>
        <begin position="475"/>
        <end position="485"/>
    </location>
</feature>
<organism evidence="2 3">
    <name type="scientific">Dinoponera quadriceps</name>
    <name type="common">South American ant</name>
    <dbReference type="NCBI Taxonomy" id="609295"/>
    <lineage>
        <taxon>Eukaryota</taxon>
        <taxon>Metazoa</taxon>
        <taxon>Ecdysozoa</taxon>
        <taxon>Arthropoda</taxon>
        <taxon>Hexapoda</taxon>
        <taxon>Insecta</taxon>
        <taxon>Pterygota</taxon>
        <taxon>Neoptera</taxon>
        <taxon>Endopterygota</taxon>
        <taxon>Hymenoptera</taxon>
        <taxon>Apocrita</taxon>
        <taxon>Aculeata</taxon>
        <taxon>Formicoidea</taxon>
        <taxon>Formicidae</taxon>
        <taxon>Ponerinae</taxon>
        <taxon>Ponerini</taxon>
        <taxon>Dinoponera</taxon>
    </lineage>
</organism>
<evidence type="ECO:0000313" key="3">
    <source>
        <dbReference type="RefSeq" id="XP_014469086.1"/>
    </source>
</evidence>
<dbReference type="OrthoDB" id="7617269at2759"/>
<sequence length="1195" mass="135852">MENSMTDGSISNFLPQSYSLGIENITGTKDYIVHFQIPKEVLENRIKTWDNLFDKYLEKMSDDIELNLETLEPEEEEFSDEDYSCGVPICKSATLIQYWINTGNTGYSALFKKNESSESDSFVLSLSEEEIDSPIYSSFLSKVNENDSHNHKNDTSFSSVDTATYILSNTNITKKADAMAIMEGAKSNSVKSSKNYCFEDATAIYSDKTKKNEGNEEKMEKTAATDSVTCNKNSSDVSHNTSYSISQEKVALKINNELGTSKVISINTIQPDMSSLNSQSLLCDIVDKTDVLETSQNSPNSHKMKNIVSIMQHFNKVSKQCSIGDKNHNTLDESKVLKKHSIDSKQVSASMAKKKVKDHSISFHRKKLYTGRNSPVDLAVTITCNTDLKQSKSPNIKLSTNSHPALDPDNLSKKMSLIYKNKHSFPSSTKILSPKNVRTKKRGKKKPYSVSNKNIASERTDVTNDNRILDSTVDNSSKNLSVSSSNEDKRNDDNLIRDCNDINMSKENITQRCDLTSDENQVVLLEQASLKKHKAKSDENENITQDNNVRKDSVASTLDACDVENLGLTSSDSNQSTILVYKCNNIASQDLLSTSSSLYLKQNSIECNLSVMNSEQINSEPTNLKNAYINQIKESFVRLTRLPQSVHENDINTSQVLNMNDDLPVCPEKPCRSKMDSSNSHGTNIKNDVKLREVRVVLQRLPVDTYFKGSSSTTNISSPADKDKVSRNANTGKNKRKTLLKKTIRRSNGKKEKTSARTIHKINNSYSLRVRRESKKDDDEINNTSNNVAKRNDEVFNATKSNFISPYQNHNSRVSQNRCRKFSVLGFISSSDEDDLAQLIRPPTKRLKTLIDDKTSKTRTTNKDIYDETKLVSTNKDKYDSKNINMRIYSSKQDNLRKINKWTREKNRRGMVGTKSGSDTLNDSFRIYKYKSSFFPRRNDHSDSATKDSNISQNKYLFPTSKNISNNNEKYINERMEENRISHKKDTCVTLYQTKTFNRDSSTDSSDLDRYNNDTFIYKSPKTASVYNNARDNGHTNKEHCNNPYAKIYTNKRPIYQDEYTEKYVASKMQNLKNKSRLTTGTAAKTSESFDKSFNNNINLRITTETTPYVSFISNARDSAMQRDNTILNTSHQYNDLNKLQQDRQMSKKFDLMNFQDNQQRNITFNITNCLTFQTKNYYSDSDSDSNYGNFSKNS</sequence>
<dbReference type="Proteomes" id="UP000515204">
    <property type="component" value="Unplaced"/>
</dbReference>
<feature type="compositionally biased region" description="Polar residues" evidence="1">
    <location>
        <begin position="709"/>
        <end position="718"/>
    </location>
</feature>
<feature type="compositionally biased region" description="Basic residues" evidence="1">
    <location>
        <begin position="437"/>
        <end position="447"/>
    </location>
</feature>
<proteinExistence type="predicted"/>
<evidence type="ECO:0000313" key="2">
    <source>
        <dbReference type="Proteomes" id="UP000515204"/>
    </source>
</evidence>
<dbReference type="AlphaFoldDB" id="A0A6P3WSL5"/>
<dbReference type="GeneID" id="106741494"/>
<feature type="compositionally biased region" description="Basic and acidic residues" evidence="1">
    <location>
        <begin position="456"/>
        <end position="468"/>
    </location>
</feature>
<feature type="region of interest" description="Disordered" evidence="1">
    <location>
        <begin position="709"/>
        <end position="737"/>
    </location>
</feature>
<name>A0A6P3WSL5_DINQU</name>